<gene>
    <name evidence="1" type="ORF">POTOM_055846</name>
</gene>
<reference evidence="1" key="1">
    <citation type="journal article" date="2020" name="bioRxiv">
        <title>Hybrid origin of Populus tomentosa Carr. identified through genome sequencing and phylogenomic analysis.</title>
        <authorList>
            <person name="An X."/>
            <person name="Gao K."/>
            <person name="Chen Z."/>
            <person name="Li J."/>
            <person name="Yang X."/>
            <person name="Yang X."/>
            <person name="Zhou J."/>
            <person name="Guo T."/>
            <person name="Zhao T."/>
            <person name="Huang S."/>
            <person name="Miao D."/>
            <person name="Khan W.U."/>
            <person name="Rao P."/>
            <person name="Ye M."/>
            <person name="Lei B."/>
            <person name="Liao W."/>
            <person name="Wang J."/>
            <person name="Ji L."/>
            <person name="Li Y."/>
            <person name="Guo B."/>
            <person name="Mustafa N.S."/>
            <person name="Li S."/>
            <person name="Yun Q."/>
            <person name="Keller S.R."/>
            <person name="Mao J."/>
            <person name="Zhang R."/>
            <person name="Strauss S.H."/>
        </authorList>
    </citation>
    <scope>NUCLEOTIDE SEQUENCE</scope>
    <source>
        <strain evidence="1">GM15</strain>
        <tissue evidence="1">Leaf</tissue>
    </source>
</reference>
<evidence type="ECO:0000313" key="2">
    <source>
        <dbReference type="Proteomes" id="UP000886885"/>
    </source>
</evidence>
<keyword evidence="2" id="KW-1185">Reference proteome</keyword>
<dbReference type="EMBL" id="JAAWWB010000035">
    <property type="protein sequence ID" value="KAG6740397.1"/>
    <property type="molecule type" value="Genomic_DNA"/>
</dbReference>
<proteinExistence type="predicted"/>
<accession>A0A8X7XZY2</accession>
<comment type="caution">
    <text evidence="1">The sequence shown here is derived from an EMBL/GenBank/DDBJ whole genome shotgun (WGS) entry which is preliminary data.</text>
</comment>
<evidence type="ECO:0000313" key="1">
    <source>
        <dbReference type="EMBL" id="KAG6740397.1"/>
    </source>
</evidence>
<sequence>MLTASFENVPIPVIPIYREKDILYRVVKLPLNNWKQGISLISGLQTDTIIAKLFLTGFPTYLEPAHSAPRRDSFTFCSAVNWFLIARGYGRKVYLHCMAKGSK</sequence>
<organism evidence="1 2">
    <name type="scientific">Populus tomentosa</name>
    <name type="common">Chinese white poplar</name>
    <dbReference type="NCBI Taxonomy" id="118781"/>
    <lineage>
        <taxon>Eukaryota</taxon>
        <taxon>Viridiplantae</taxon>
        <taxon>Streptophyta</taxon>
        <taxon>Embryophyta</taxon>
        <taxon>Tracheophyta</taxon>
        <taxon>Spermatophyta</taxon>
        <taxon>Magnoliopsida</taxon>
        <taxon>eudicotyledons</taxon>
        <taxon>Gunneridae</taxon>
        <taxon>Pentapetalae</taxon>
        <taxon>rosids</taxon>
        <taxon>fabids</taxon>
        <taxon>Malpighiales</taxon>
        <taxon>Salicaceae</taxon>
        <taxon>Saliceae</taxon>
        <taxon>Populus</taxon>
    </lineage>
</organism>
<dbReference type="Proteomes" id="UP000886885">
    <property type="component" value="Chromosome 18A"/>
</dbReference>
<name>A0A8X7XZY2_POPTO</name>
<protein>
    <submittedName>
        <fullName evidence="1">Uncharacterized protein</fullName>
    </submittedName>
</protein>
<dbReference type="AlphaFoldDB" id="A0A8X7XZY2"/>